<sequence length="1069" mass="117677">MRPAGSPSKRLPGLEEEDQLPIVVDEDDEDALTGAGAELGANPSSFNINIIVAQADEQLKNGTMSFAQYNTLLKQVIHLNEIQKLREAQRREDEQERDSWDSGGESPIDQWELIEKRKGDEDLLKRREGENKEEDLRACGRGKDGRPHGMEGGDVPILGRNFSPVHEKPLLGMHGDIDERIQPPVAALVGGLPPSSLEKGRSNLMPEVPHQPSHIHPSVVPGGATPPWTRDEGQPSHGGRRWEGPGSQWGHHPSHGPPYSQSAGVGPKTAGDLLPIRREFPGGAPPTSAGFVGPGPRWAHPPPMGVPPFRDDEGVYPHPSERYGGPLPHHAAGHSRFRLRELPPPDRAELAAMENDRMKTINIDGVPREIRFYGDAAIIMMRWDDPRELCFQGGSRRVTFDGGPEGIICSFGEGPREVLVSGRPHSVRLGAPTRELCINGRWYECHFGGPPISVDLDDGRRHYVELAGPPPQVRIGTERRTDLVAGKINLIIDARDMVPIFLDAKPQCFEIEGRPHTLRFTHALRYVVINGRQFRVEFGGLPMPIIVRDRKHFIRFSALPRGVVPGYVSIAGMEGGRLPSPIPPSSQGPAMTQANVPVDDAPRPITEEIPPDHRRVPFDSTLPEAENISKTLPVAHKFTGHEPAMPMIGSASRGRMQHVNRRMYDDMRHSRRSSPNRSNLPPHLRHGNNDVSNNQPFLPNAQQSQNAAASRGASALPQGSQLPLELLTSLMPVAVAPASGFSYQVQQDSSTEAAKKESDAGTSETAAVADTSNGLGKTLPGLGEINVEALFQRLVATGILPQADSTATEANKKEDTKASYKADFSPECLKSRNASVISAIYTGIQCSSCGVRFPPEQTMKYSQHLDWHFRQNRRDRDSARKAQSRKWYYDVSDWIQFEEMEDLEERAQSWFETQGVAESKDDRAGAAGTNTGGNATQGAGNEETTIASVPAGEKAEDQHCAVCREGFEQFYNEEKEEWHLRDAVRVDGFTYHPLCYEDYKASLEAAMDESNENAEAQDDSEDKEKSGDEDAVKEKEEEKKEQDGEKNADAESTNSEDKKPEAADAEIAK</sequence>
<dbReference type="GO" id="GO:0006369">
    <property type="term" value="P:termination of RNA polymerase II transcription"/>
    <property type="evidence" value="ECO:0007669"/>
    <property type="project" value="InterPro"/>
</dbReference>
<dbReference type="EMBL" id="KZ308229">
    <property type="protein sequence ID" value="KAG8225210.1"/>
    <property type="molecule type" value="Genomic_DNA"/>
</dbReference>
<evidence type="ECO:0000256" key="1">
    <source>
        <dbReference type="SAM" id="MobiDB-lite"/>
    </source>
</evidence>
<dbReference type="GO" id="GO:0003729">
    <property type="term" value="F:mRNA binding"/>
    <property type="evidence" value="ECO:0007669"/>
    <property type="project" value="InterPro"/>
</dbReference>
<feature type="region of interest" description="Disordered" evidence="1">
    <location>
        <begin position="1"/>
        <end position="21"/>
    </location>
</feature>
<evidence type="ECO:0000313" key="5">
    <source>
        <dbReference type="Proteomes" id="UP000792457"/>
    </source>
</evidence>
<gene>
    <name evidence="4" type="ORF">J437_LFUL009055</name>
</gene>
<feature type="region of interest" description="Disordered" evidence="1">
    <location>
        <begin position="666"/>
        <end position="716"/>
    </location>
</feature>
<feature type="compositionally biased region" description="Basic and acidic residues" evidence="1">
    <location>
        <begin position="87"/>
        <end position="100"/>
    </location>
</feature>
<dbReference type="Pfam" id="PF23228">
    <property type="entry name" value="zf_PCFS4"/>
    <property type="match status" value="1"/>
</dbReference>
<keyword evidence="5" id="KW-1185">Reference proteome</keyword>
<comment type="caution">
    <text evidence="4">The sequence shown here is derived from an EMBL/GenBank/DDBJ whole genome shotgun (WGS) entry which is preliminary data.</text>
</comment>
<evidence type="ECO:0000313" key="4">
    <source>
        <dbReference type="EMBL" id="KAG8225210.1"/>
    </source>
</evidence>
<feature type="region of interest" description="Disordered" evidence="1">
    <location>
        <begin position="914"/>
        <end position="940"/>
    </location>
</feature>
<feature type="compositionally biased region" description="Basic and acidic residues" evidence="1">
    <location>
        <begin position="113"/>
        <end position="151"/>
    </location>
</feature>
<feature type="region of interest" description="Disordered" evidence="1">
    <location>
        <begin position="1007"/>
        <end position="1069"/>
    </location>
</feature>
<dbReference type="GO" id="GO:0005849">
    <property type="term" value="C:mRNA cleavage factor complex"/>
    <property type="evidence" value="ECO:0007669"/>
    <property type="project" value="InterPro"/>
</dbReference>
<feature type="compositionally biased region" description="Low complexity" evidence="1">
    <location>
        <begin position="925"/>
        <end position="940"/>
    </location>
</feature>
<evidence type="ECO:0008006" key="6">
    <source>
        <dbReference type="Google" id="ProtNLM"/>
    </source>
</evidence>
<dbReference type="Proteomes" id="UP000792457">
    <property type="component" value="Unassembled WGS sequence"/>
</dbReference>
<dbReference type="GO" id="GO:0005737">
    <property type="term" value="C:cytoplasm"/>
    <property type="evidence" value="ECO:0007669"/>
    <property type="project" value="TreeGrafter"/>
</dbReference>
<dbReference type="GO" id="GO:0000993">
    <property type="term" value="F:RNA polymerase II complex binding"/>
    <property type="evidence" value="ECO:0007669"/>
    <property type="project" value="InterPro"/>
</dbReference>
<proteinExistence type="predicted"/>
<dbReference type="PANTHER" id="PTHR15921">
    <property type="entry name" value="PRE-MRNA CLEAVAGE COMPLEX II"/>
    <property type="match status" value="1"/>
</dbReference>
<accession>A0A8K0K0P5</accession>
<dbReference type="InterPro" id="IPR057242">
    <property type="entry name" value="PCFS4-like"/>
</dbReference>
<organism evidence="4 5">
    <name type="scientific">Ladona fulva</name>
    <name type="common">Scarce chaser dragonfly</name>
    <name type="synonym">Libellula fulva</name>
    <dbReference type="NCBI Taxonomy" id="123851"/>
    <lineage>
        <taxon>Eukaryota</taxon>
        <taxon>Metazoa</taxon>
        <taxon>Ecdysozoa</taxon>
        <taxon>Arthropoda</taxon>
        <taxon>Hexapoda</taxon>
        <taxon>Insecta</taxon>
        <taxon>Pterygota</taxon>
        <taxon>Palaeoptera</taxon>
        <taxon>Odonata</taxon>
        <taxon>Epiprocta</taxon>
        <taxon>Anisoptera</taxon>
        <taxon>Libelluloidea</taxon>
        <taxon>Libellulidae</taxon>
        <taxon>Ladona</taxon>
    </lineage>
</organism>
<dbReference type="Pfam" id="PF11526">
    <property type="entry name" value="Pfc11_Clp1_ID"/>
    <property type="match status" value="1"/>
</dbReference>
<evidence type="ECO:0000259" key="3">
    <source>
        <dbReference type="Pfam" id="PF23228"/>
    </source>
</evidence>
<dbReference type="OrthoDB" id="343582at2759"/>
<dbReference type="AlphaFoldDB" id="A0A8K0K0P5"/>
<name>A0A8K0K0P5_LADFU</name>
<dbReference type="PANTHER" id="PTHR15921:SF3">
    <property type="entry name" value="PRE-MRNA CLEAVAGE COMPLEX 2 PROTEIN PCF11"/>
    <property type="match status" value="1"/>
</dbReference>
<reference evidence="4" key="1">
    <citation type="submission" date="2013-04" db="EMBL/GenBank/DDBJ databases">
        <authorList>
            <person name="Qu J."/>
            <person name="Murali S.C."/>
            <person name="Bandaranaike D."/>
            <person name="Bellair M."/>
            <person name="Blankenburg K."/>
            <person name="Chao H."/>
            <person name="Dinh H."/>
            <person name="Doddapaneni H."/>
            <person name="Downs B."/>
            <person name="Dugan-Rocha S."/>
            <person name="Elkadiri S."/>
            <person name="Gnanaolivu R.D."/>
            <person name="Hernandez B."/>
            <person name="Javaid M."/>
            <person name="Jayaseelan J.C."/>
            <person name="Lee S."/>
            <person name="Li M."/>
            <person name="Ming W."/>
            <person name="Munidasa M."/>
            <person name="Muniz J."/>
            <person name="Nguyen L."/>
            <person name="Ongeri F."/>
            <person name="Osuji N."/>
            <person name="Pu L.-L."/>
            <person name="Puazo M."/>
            <person name="Qu C."/>
            <person name="Quiroz J."/>
            <person name="Raj R."/>
            <person name="Weissenberger G."/>
            <person name="Xin Y."/>
            <person name="Zou X."/>
            <person name="Han Y."/>
            <person name="Richards S."/>
            <person name="Worley K."/>
            <person name="Muzny D."/>
            <person name="Gibbs R."/>
        </authorList>
    </citation>
    <scope>NUCLEOTIDE SEQUENCE</scope>
    <source>
        <strain evidence="4">Sampled in the wild</strain>
    </source>
</reference>
<feature type="compositionally biased region" description="Acidic residues" evidence="1">
    <location>
        <begin position="1007"/>
        <end position="1021"/>
    </location>
</feature>
<feature type="region of interest" description="Disordered" evidence="1">
    <location>
        <begin position="583"/>
        <end position="618"/>
    </location>
</feature>
<dbReference type="InterPro" id="IPR021605">
    <property type="entry name" value="Pcf11_Clp1-ID"/>
</dbReference>
<feature type="domain" description="Pcf11 Clp1-ID" evidence="2">
    <location>
        <begin position="872"/>
        <end position="907"/>
    </location>
</feature>
<feature type="compositionally biased region" description="Low complexity" evidence="1">
    <location>
        <begin position="701"/>
        <end position="715"/>
    </location>
</feature>
<feature type="region of interest" description="Disordered" evidence="1">
    <location>
        <begin position="749"/>
        <end position="771"/>
    </location>
</feature>
<evidence type="ECO:0000259" key="2">
    <source>
        <dbReference type="Pfam" id="PF11526"/>
    </source>
</evidence>
<dbReference type="GO" id="GO:0031124">
    <property type="term" value="P:mRNA 3'-end processing"/>
    <property type="evidence" value="ECO:0007669"/>
    <property type="project" value="InterPro"/>
</dbReference>
<reference evidence="4" key="2">
    <citation type="submission" date="2017-10" db="EMBL/GenBank/DDBJ databases">
        <title>Ladona fulva Genome sequencing and assembly.</title>
        <authorList>
            <person name="Murali S."/>
            <person name="Richards S."/>
            <person name="Bandaranaike D."/>
            <person name="Bellair M."/>
            <person name="Blankenburg K."/>
            <person name="Chao H."/>
            <person name="Dinh H."/>
            <person name="Doddapaneni H."/>
            <person name="Dugan-Rocha S."/>
            <person name="Elkadiri S."/>
            <person name="Gnanaolivu R."/>
            <person name="Hernandez B."/>
            <person name="Skinner E."/>
            <person name="Javaid M."/>
            <person name="Lee S."/>
            <person name="Li M."/>
            <person name="Ming W."/>
            <person name="Munidasa M."/>
            <person name="Muniz J."/>
            <person name="Nguyen L."/>
            <person name="Hughes D."/>
            <person name="Osuji N."/>
            <person name="Pu L.-L."/>
            <person name="Puazo M."/>
            <person name="Qu C."/>
            <person name="Quiroz J."/>
            <person name="Raj R."/>
            <person name="Weissenberger G."/>
            <person name="Xin Y."/>
            <person name="Zou X."/>
            <person name="Han Y."/>
            <person name="Worley K."/>
            <person name="Muzny D."/>
            <person name="Gibbs R."/>
        </authorList>
    </citation>
    <scope>NUCLEOTIDE SEQUENCE</scope>
    <source>
        <strain evidence="4">Sampled in the wild</strain>
    </source>
</reference>
<feature type="compositionally biased region" description="Basic and acidic residues" evidence="1">
    <location>
        <begin position="1022"/>
        <end position="1069"/>
    </location>
</feature>
<feature type="domain" description="PCFS4-like zinc finger" evidence="3">
    <location>
        <begin position="948"/>
        <end position="986"/>
    </location>
</feature>
<feature type="region of interest" description="Disordered" evidence="1">
    <location>
        <begin position="87"/>
        <end position="159"/>
    </location>
</feature>
<feature type="region of interest" description="Disordered" evidence="1">
    <location>
        <begin position="187"/>
        <end position="305"/>
    </location>
</feature>
<feature type="compositionally biased region" description="Basic and acidic residues" evidence="1">
    <location>
        <begin position="600"/>
        <end position="617"/>
    </location>
</feature>
<protein>
    <recommendedName>
        <fullName evidence="6">Pre-mRNA cleavage complex 2 protein Pcf11</fullName>
    </recommendedName>
</protein>
<feature type="non-terminal residue" evidence="4">
    <location>
        <position position="1069"/>
    </location>
</feature>
<dbReference type="InterPro" id="IPR045154">
    <property type="entry name" value="PCF11-like"/>
</dbReference>
<feature type="compositionally biased region" description="Polar residues" evidence="1">
    <location>
        <begin position="760"/>
        <end position="771"/>
    </location>
</feature>